<dbReference type="EMBL" id="JAEHFV010000007">
    <property type="protein sequence ID" value="MBK0370958.1"/>
    <property type="molecule type" value="Genomic_DNA"/>
</dbReference>
<organism evidence="3 4">
    <name type="scientific">Flavobacterium agrisoli</name>
    <dbReference type="NCBI Taxonomy" id="2793066"/>
    <lineage>
        <taxon>Bacteria</taxon>
        <taxon>Pseudomonadati</taxon>
        <taxon>Bacteroidota</taxon>
        <taxon>Flavobacteriia</taxon>
        <taxon>Flavobacteriales</taxon>
        <taxon>Flavobacteriaceae</taxon>
        <taxon>Flavobacterium</taxon>
    </lineage>
</organism>
<evidence type="ECO:0000313" key="3">
    <source>
        <dbReference type="EMBL" id="MBK0370958.1"/>
    </source>
</evidence>
<evidence type="ECO:0000313" key="4">
    <source>
        <dbReference type="Proteomes" id="UP000609172"/>
    </source>
</evidence>
<feature type="domain" description="Pesticidal crystal protein Cry22Aa Ig-like" evidence="1">
    <location>
        <begin position="35"/>
        <end position="111"/>
    </location>
</feature>
<evidence type="ECO:0000259" key="2">
    <source>
        <dbReference type="Pfam" id="PF16404"/>
    </source>
</evidence>
<dbReference type="Pfam" id="PF16403">
    <property type="entry name" value="Bact_surface_Ig-like"/>
    <property type="match status" value="1"/>
</dbReference>
<evidence type="ECO:0000259" key="1">
    <source>
        <dbReference type="Pfam" id="PF16403"/>
    </source>
</evidence>
<comment type="caution">
    <text evidence="3">The sequence shown here is derived from an EMBL/GenBank/DDBJ whole genome shotgun (WGS) entry which is preliminary data.</text>
</comment>
<sequence>MKKLLLPIIAMCTILFTSCDSDSSNVSKVTFYPNFEMNGDSEVYLNVGESFDDPGVVATEDGAVIEYTTSVSGDLRGGKTLDTNVPDIYTVTYTAVNKDGFKGTTTRKVYVVDNGNLVDNISGLYTSSCTRNGTITPVYQDMKYVMIYKNADGTYQISDGIGLYYAVGRAYGPAYYAPAKVKANSISSNNYTYYQFTVGTFGGKCDMSGLVADPASQTVKFTTVWDSGYTFDVLLKKVQI</sequence>
<dbReference type="PROSITE" id="PS51257">
    <property type="entry name" value="PROKAR_LIPOPROTEIN"/>
    <property type="match status" value="1"/>
</dbReference>
<dbReference type="AlphaFoldDB" id="A0A934PPZ2"/>
<protein>
    <submittedName>
        <fullName evidence="3">DUF5012 domain-containing protein</fullName>
    </submittedName>
</protein>
<reference evidence="3" key="1">
    <citation type="submission" date="2020-12" db="EMBL/GenBank/DDBJ databases">
        <title>Bacterial novel species Flavobacterium sp. SE-1-e isolated from soil.</title>
        <authorList>
            <person name="Jung H.-Y."/>
        </authorList>
    </citation>
    <scope>NUCLEOTIDE SEQUENCE</scope>
    <source>
        <strain evidence="3">SE-1-e</strain>
    </source>
</reference>
<dbReference type="Gene3D" id="2.60.40.10">
    <property type="entry name" value="Immunoglobulins"/>
    <property type="match status" value="1"/>
</dbReference>
<accession>A0A934PPZ2</accession>
<dbReference type="Proteomes" id="UP000609172">
    <property type="component" value="Unassembled WGS sequence"/>
</dbReference>
<proteinExistence type="predicted"/>
<dbReference type="Pfam" id="PF16404">
    <property type="entry name" value="BT_2262-like_C"/>
    <property type="match status" value="1"/>
</dbReference>
<dbReference type="InterPro" id="IPR032180">
    <property type="entry name" value="BT_2262-like_C"/>
</dbReference>
<gene>
    <name evidence="3" type="ORF">I5M07_14070</name>
</gene>
<name>A0A934PPZ2_9FLAO</name>
<dbReference type="InterPro" id="IPR013783">
    <property type="entry name" value="Ig-like_fold"/>
</dbReference>
<feature type="domain" description="BT-2262-like C-terminal" evidence="2">
    <location>
        <begin position="121"/>
        <end position="237"/>
    </location>
</feature>
<keyword evidence="4" id="KW-1185">Reference proteome</keyword>
<dbReference type="InterPro" id="IPR032179">
    <property type="entry name" value="Cry22Aa_Ig-like"/>
</dbReference>
<dbReference type="RefSeq" id="WP_200107082.1">
    <property type="nucleotide sequence ID" value="NZ_JAEHFV010000007.1"/>
</dbReference>